<evidence type="ECO:0000259" key="4">
    <source>
        <dbReference type="PROSITE" id="PS50043"/>
    </source>
</evidence>
<evidence type="ECO:0000256" key="1">
    <source>
        <dbReference type="ARBA" id="ARBA00023015"/>
    </source>
</evidence>
<name>A0A9D3AIQ9_9FIRM</name>
<feature type="domain" description="HTH luxR-type" evidence="4">
    <location>
        <begin position="37"/>
        <end position="100"/>
    </location>
</feature>
<sequence>MLEAVIKQKWPEDFKRIIAITYKFSAGWRKIHNPETGHEVADDLSTTEFAAAMLAARGWTNTEIGEHMNISANTVKTHLSQAMKKLHVESRKDLKQYMLQ</sequence>
<dbReference type="GO" id="GO:0006355">
    <property type="term" value="P:regulation of DNA-templated transcription"/>
    <property type="evidence" value="ECO:0007669"/>
    <property type="project" value="InterPro"/>
</dbReference>
<dbReference type="PROSITE" id="PS50043">
    <property type="entry name" value="HTH_LUXR_2"/>
    <property type="match status" value="1"/>
</dbReference>
<reference evidence="5" key="1">
    <citation type="journal article" date="2021" name="PeerJ">
        <title>Extensive microbial diversity within the chicken gut microbiome revealed by metagenomics and culture.</title>
        <authorList>
            <person name="Gilroy R."/>
            <person name="Ravi A."/>
            <person name="Getino M."/>
            <person name="Pursley I."/>
            <person name="Horton D.L."/>
            <person name="Alikhan N.F."/>
            <person name="Baker D."/>
            <person name="Gharbi K."/>
            <person name="Hall N."/>
            <person name="Watson M."/>
            <person name="Adriaenssens E.M."/>
            <person name="Foster-Nyarko E."/>
            <person name="Jarju S."/>
            <person name="Secka A."/>
            <person name="Antonio M."/>
            <person name="Oren A."/>
            <person name="Chaudhuri R.R."/>
            <person name="La Ragione R."/>
            <person name="Hildebrand F."/>
            <person name="Pallen M.J."/>
        </authorList>
    </citation>
    <scope>NUCLEOTIDE SEQUENCE</scope>
    <source>
        <strain evidence="5">USAMLcec4-12693</strain>
    </source>
</reference>
<keyword evidence="3" id="KW-0804">Transcription</keyword>
<evidence type="ECO:0000313" key="6">
    <source>
        <dbReference type="Proteomes" id="UP000813420"/>
    </source>
</evidence>
<comment type="caution">
    <text evidence="5">The sequence shown here is derived from an EMBL/GenBank/DDBJ whole genome shotgun (WGS) entry which is preliminary data.</text>
</comment>
<dbReference type="GO" id="GO:0003677">
    <property type="term" value="F:DNA binding"/>
    <property type="evidence" value="ECO:0007669"/>
    <property type="project" value="UniProtKB-KW"/>
</dbReference>
<dbReference type="PANTHER" id="PTHR44688:SF16">
    <property type="entry name" value="DNA-BINDING TRANSCRIPTIONAL ACTIVATOR DEVR_DOSR"/>
    <property type="match status" value="1"/>
</dbReference>
<organism evidence="5 6">
    <name type="scientific">Merdimonas faecis</name>
    <dbReference type="NCBI Taxonomy" id="1653435"/>
    <lineage>
        <taxon>Bacteria</taxon>
        <taxon>Bacillati</taxon>
        <taxon>Bacillota</taxon>
        <taxon>Clostridia</taxon>
        <taxon>Lachnospirales</taxon>
        <taxon>Lachnospiraceae</taxon>
        <taxon>Merdimonas</taxon>
    </lineage>
</organism>
<accession>A0A9D3AIQ9</accession>
<dbReference type="PANTHER" id="PTHR44688">
    <property type="entry name" value="DNA-BINDING TRANSCRIPTIONAL ACTIVATOR DEVR_DOSR"/>
    <property type="match status" value="1"/>
</dbReference>
<gene>
    <name evidence="5" type="ORF">K8V39_02640</name>
</gene>
<dbReference type="Proteomes" id="UP000813420">
    <property type="component" value="Unassembled WGS sequence"/>
</dbReference>
<dbReference type="InterPro" id="IPR016032">
    <property type="entry name" value="Sig_transdc_resp-reg_C-effctor"/>
</dbReference>
<dbReference type="CDD" id="cd06170">
    <property type="entry name" value="LuxR_C_like"/>
    <property type="match status" value="1"/>
</dbReference>
<dbReference type="Gene3D" id="1.10.10.10">
    <property type="entry name" value="Winged helix-like DNA-binding domain superfamily/Winged helix DNA-binding domain"/>
    <property type="match status" value="1"/>
</dbReference>
<dbReference type="InterPro" id="IPR000792">
    <property type="entry name" value="Tscrpt_reg_LuxR_C"/>
</dbReference>
<dbReference type="SMART" id="SM00421">
    <property type="entry name" value="HTH_LUXR"/>
    <property type="match status" value="1"/>
</dbReference>
<dbReference type="AlphaFoldDB" id="A0A9D3AIQ9"/>
<dbReference type="PRINTS" id="PR00038">
    <property type="entry name" value="HTHLUXR"/>
</dbReference>
<protein>
    <submittedName>
        <fullName evidence="5">Helix-turn-helix transcriptional regulator</fullName>
    </submittedName>
</protein>
<proteinExistence type="predicted"/>
<dbReference type="InterPro" id="IPR036388">
    <property type="entry name" value="WH-like_DNA-bd_sf"/>
</dbReference>
<dbReference type="EMBL" id="DYXE01000028">
    <property type="protein sequence ID" value="HJH49143.1"/>
    <property type="molecule type" value="Genomic_DNA"/>
</dbReference>
<evidence type="ECO:0000256" key="3">
    <source>
        <dbReference type="ARBA" id="ARBA00023163"/>
    </source>
</evidence>
<keyword evidence="1" id="KW-0805">Transcription regulation</keyword>
<reference evidence="5" key="2">
    <citation type="submission" date="2021-09" db="EMBL/GenBank/DDBJ databases">
        <authorList>
            <person name="Gilroy R."/>
        </authorList>
    </citation>
    <scope>NUCLEOTIDE SEQUENCE</scope>
    <source>
        <strain evidence="5">USAMLcec4-12693</strain>
    </source>
</reference>
<dbReference type="SUPFAM" id="SSF46894">
    <property type="entry name" value="C-terminal effector domain of the bipartite response regulators"/>
    <property type="match status" value="1"/>
</dbReference>
<evidence type="ECO:0000313" key="5">
    <source>
        <dbReference type="EMBL" id="HJH49143.1"/>
    </source>
</evidence>
<dbReference type="Pfam" id="PF00196">
    <property type="entry name" value="GerE"/>
    <property type="match status" value="1"/>
</dbReference>
<keyword evidence="2" id="KW-0238">DNA-binding</keyword>
<evidence type="ECO:0000256" key="2">
    <source>
        <dbReference type="ARBA" id="ARBA00023125"/>
    </source>
</evidence>